<dbReference type="InterPro" id="IPR031534">
    <property type="entry name" value="SPACDR"/>
</dbReference>
<dbReference type="PANTHER" id="PTHR39221:SF1">
    <property type="entry name" value="SPERM ACROSOME DEVELOPMENTAL REGULATOR"/>
    <property type="match status" value="1"/>
</dbReference>
<evidence type="ECO:0000256" key="1">
    <source>
        <dbReference type="SAM" id="MobiDB-lite"/>
    </source>
</evidence>
<proteinExistence type="predicted"/>
<dbReference type="AlphaFoldDB" id="A0A6P3EKR3"/>
<name>A0A6P3EKR3_OCTDE</name>
<dbReference type="CTD" id="402573"/>
<dbReference type="Proteomes" id="UP000515203">
    <property type="component" value="Unplaced"/>
</dbReference>
<gene>
    <name evidence="3" type="primary">CUNH7orf61</name>
</gene>
<dbReference type="PANTHER" id="PTHR39221">
    <property type="entry name" value="CHROMOSOME 7 OPEN READING FRAME 61"/>
    <property type="match status" value="1"/>
</dbReference>
<dbReference type="RefSeq" id="XP_004626631.1">
    <property type="nucleotide sequence ID" value="XM_004626574.2"/>
</dbReference>
<feature type="region of interest" description="Disordered" evidence="1">
    <location>
        <begin position="50"/>
        <end position="72"/>
    </location>
</feature>
<dbReference type="GeneID" id="101568902"/>
<protein>
    <submittedName>
        <fullName evidence="3">Uncharacterized protein C7orf61 homolog</fullName>
    </submittedName>
</protein>
<keyword evidence="2" id="KW-1185">Reference proteome</keyword>
<dbReference type="Pfam" id="PF15775">
    <property type="entry name" value="DUF4703"/>
    <property type="match status" value="1"/>
</dbReference>
<dbReference type="OrthoDB" id="9837318at2759"/>
<dbReference type="InParanoid" id="A0A6P3EKR3"/>
<reference evidence="3" key="1">
    <citation type="submission" date="2025-08" db="UniProtKB">
        <authorList>
            <consortium name="RefSeq"/>
        </authorList>
    </citation>
    <scope>IDENTIFICATION</scope>
</reference>
<accession>A0A6P3EKR3</accession>
<evidence type="ECO:0000313" key="2">
    <source>
        <dbReference type="Proteomes" id="UP000515203"/>
    </source>
</evidence>
<organism evidence="2 3">
    <name type="scientific">Octodon degus</name>
    <name type="common">Degu</name>
    <name type="synonym">Sciurus degus</name>
    <dbReference type="NCBI Taxonomy" id="10160"/>
    <lineage>
        <taxon>Eukaryota</taxon>
        <taxon>Metazoa</taxon>
        <taxon>Chordata</taxon>
        <taxon>Craniata</taxon>
        <taxon>Vertebrata</taxon>
        <taxon>Euteleostomi</taxon>
        <taxon>Mammalia</taxon>
        <taxon>Eutheria</taxon>
        <taxon>Euarchontoglires</taxon>
        <taxon>Glires</taxon>
        <taxon>Rodentia</taxon>
        <taxon>Hystricomorpha</taxon>
        <taxon>Octodontidae</taxon>
        <taxon>Octodon</taxon>
    </lineage>
</organism>
<sequence length="207" mass="23790">MGVAVRFFRFVKQIWQKMTCWVVFWRCQMKQTILKHAGFKKRVLKEVGKSPPHREACKLTKSPGEAKLPREQQSSKVAEACVLASPTERTQMGLGPESRSLLRAPRTAVRSASMIMFSALQSSWHMCRWKSTVSSASVSSQVRTSSRLDTPEAELLREVYLVLWAIRRQLRHLAHRQERHRSYHVRTHSSALGEPVLELKKDARSPL</sequence>
<evidence type="ECO:0000313" key="3">
    <source>
        <dbReference type="RefSeq" id="XP_004626631.1"/>
    </source>
</evidence>